<evidence type="ECO:0000313" key="3">
    <source>
        <dbReference type="EMBL" id="GHE99254.1"/>
    </source>
</evidence>
<evidence type="ECO:0000313" key="4">
    <source>
        <dbReference type="Proteomes" id="UP000626370"/>
    </source>
</evidence>
<keyword evidence="4" id="KW-1185">Reference proteome</keyword>
<feature type="region of interest" description="Disordered" evidence="1">
    <location>
        <begin position="1248"/>
        <end position="1291"/>
    </location>
</feature>
<protein>
    <submittedName>
        <fullName evidence="3">DUF3971 domain-containing protein</fullName>
    </submittedName>
</protein>
<dbReference type="PANTHER" id="PTHR38690">
    <property type="entry name" value="PROTEASE-RELATED"/>
    <property type="match status" value="1"/>
</dbReference>
<organism evidence="3 4">
    <name type="scientific">Thalassotalea profundi</name>
    <dbReference type="NCBI Taxonomy" id="2036687"/>
    <lineage>
        <taxon>Bacteria</taxon>
        <taxon>Pseudomonadati</taxon>
        <taxon>Pseudomonadota</taxon>
        <taxon>Gammaproteobacteria</taxon>
        <taxon>Alteromonadales</taxon>
        <taxon>Colwelliaceae</taxon>
        <taxon>Thalassotalea</taxon>
    </lineage>
</organism>
<dbReference type="Pfam" id="PF13116">
    <property type="entry name" value="YhdP"/>
    <property type="match status" value="1"/>
</dbReference>
<dbReference type="NCBIfam" id="TIGR02099">
    <property type="entry name" value="YhdP family protein"/>
    <property type="match status" value="1"/>
</dbReference>
<evidence type="ECO:0000259" key="2">
    <source>
        <dbReference type="Pfam" id="PF13116"/>
    </source>
</evidence>
<evidence type="ECO:0000256" key="1">
    <source>
        <dbReference type="SAM" id="MobiDB-lite"/>
    </source>
</evidence>
<reference evidence="4" key="1">
    <citation type="journal article" date="2019" name="Int. J. Syst. Evol. Microbiol.">
        <title>The Global Catalogue of Microorganisms (GCM) 10K type strain sequencing project: providing services to taxonomists for standard genome sequencing and annotation.</title>
        <authorList>
            <consortium name="The Broad Institute Genomics Platform"/>
            <consortium name="The Broad Institute Genome Sequencing Center for Infectious Disease"/>
            <person name="Wu L."/>
            <person name="Ma J."/>
        </authorList>
    </citation>
    <scope>NUCLEOTIDE SEQUENCE [LARGE SCALE GENOMIC DNA]</scope>
    <source>
        <strain evidence="4">CGMCC 1.15922</strain>
    </source>
</reference>
<dbReference type="Proteomes" id="UP000626370">
    <property type="component" value="Unassembled WGS sequence"/>
</dbReference>
<sequence length="1291" mass="145331">MPYAHNYRLDFQDYINSTYQSNIIIGSLHMDWKSSGPSMIANNVSFLQTDGAEVFIAEVDFHLDFWRSLQQLNLVTKALTLEGVKVFVDETLINQTADNQQLTMLDNVTDLFLQRINRFSLINSQVIYRTEKNERTFLISQLNWLNRGEHHKAEGQVIIDGLTSNNLNISLAVKGQKFKEMQGMLYVEANQVNITPWLDKVFAIKNEDTHSSINFDAWLSISQGEISKVQVDIGETQIAWQHLANIQTFDIQQGQLLINNIIDNQNYSLSTSPLTFSSNKRLWQPLSIELTAKNNQYNGYISSIDTEGIAQLIPLFTDNKTVRELLYGLAPKGLVENLFWQIRDEKVSAHAEFSQLSLNYSNGIPSINNLSGEILYREQQMLMKVEGNEGYLDFKDHFIKPISYQTLAASVSLFFQEKGVLAYANEIKLLSEELTLTGELAIDARNNLPISMALLADIQKVDAKNAPHYYPQKLMGNSLINYLNSSLVSGHVTQAQVLFNGPLADFPFTDHQGVFTVDAELTDSLFKFNEQWPAIENFHGNLNFTNNSMLITGRSGFLKGIDVTGVTAQIDELVGSQLLLINADFNKTQASAVTSLMQQSPLKQSVGSVLEQVKIGDNISGSFALTIPLEDSTKTEARGTVNFANNDILLQNPEMNFEQVNGQLTFVNDVITTKDIALMWRGMPLTLDVIAKSTQDFYQTDININANWPQNTWQKQLPEKLTQYGEGSLEWQGELTLKNAKNGEFSYELSVLSDLNTTQLNLPEPFKKASKEKRSVFAKAKGDNHRSTIDAVVGEHMNFYGVLEHDLVAFSRAHLILGQEDMLLPLSGFHITANLIDANLTQWQPFVNDIIDSVSEFSDQNLAGDGVPLLAKPQRIRGNIGKLNVLDEVLDDVAFTMSDQQAWWLLELNSEQVRADIKFYPNWLEQGLSIDADFINIPRTIATSTTQDLDEEQIQVIPILEKTEQEIIEENRVIENVFNHIPPVVFSCKHCQYNGLDLGQVNFQMKRGNDNTILVDNFVAKRQDNNINFDLKWQKQVDHYTTSIKGKLSIDDLEQEFKQLGFASLIKDSGMEATYDITWRGAPYQWNVATLNGDFETELNDGYLADVDDKGLRIFSVLSLQSLVRKLTLDFRDIFSDGMFYSEIKANAHIKDGVLYTDNAKMQGAAGDLSIKGNTDLVVGNLDYRMSYKPNFSASLPAIAWIATLNPVTFLGALALDEVLISKVWSEFNFELTGNVDEPNLREVNRKSQNISVGRSTPPQIVEIDENSQNNTTSQDSNQTEELNIPDKTDG</sequence>
<dbReference type="PANTHER" id="PTHR38690:SF1">
    <property type="entry name" value="PROTEASE"/>
    <property type="match status" value="1"/>
</dbReference>
<feature type="compositionally biased region" description="Polar residues" evidence="1">
    <location>
        <begin position="1248"/>
        <end position="1259"/>
    </location>
</feature>
<name>A0ABQ3J5B1_9GAMM</name>
<dbReference type="EMBL" id="BNAH01000014">
    <property type="protein sequence ID" value="GHE99254.1"/>
    <property type="molecule type" value="Genomic_DNA"/>
</dbReference>
<dbReference type="InterPro" id="IPR025263">
    <property type="entry name" value="YhdP_central"/>
</dbReference>
<dbReference type="InterPro" id="IPR011836">
    <property type="entry name" value="YhdP"/>
</dbReference>
<comment type="caution">
    <text evidence="3">The sequence shown here is derived from an EMBL/GenBank/DDBJ whole genome shotgun (WGS) entry which is preliminary data.</text>
</comment>
<proteinExistence type="predicted"/>
<gene>
    <name evidence="3" type="ORF">GCM10011501_31010</name>
</gene>
<feature type="compositionally biased region" description="Low complexity" evidence="1">
    <location>
        <begin position="1267"/>
        <end position="1280"/>
    </location>
</feature>
<accession>A0ABQ3J5B1</accession>
<feature type="domain" description="YhdP central" evidence="2">
    <location>
        <begin position="2"/>
        <end position="1240"/>
    </location>
</feature>